<dbReference type="EMBL" id="CAJVQC010038365">
    <property type="protein sequence ID" value="CAG8765986.1"/>
    <property type="molecule type" value="Genomic_DNA"/>
</dbReference>
<gene>
    <name evidence="1" type="ORF">RPERSI_LOCUS15798</name>
</gene>
<name>A0ACA9QVE8_9GLOM</name>
<keyword evidence="2" id="KW-1185">Reference proteome</keyword>
<comment type="caution">
    <text evidence="1">The sequence shown here is derived from an EMBL/GenBank/DDBJ whole genome shotgun (WGS) entry which is preliminary data.</text>
</comment>
<organism evidence="1 2">
    <name type="scientific">Racocetra persica</name>
    <dbReference type="NCBI Taxonomy" id="160502"/>
    <lineage>
        <taxon>Eukaryota</taxon>
        <taxon>Fungi</taxon>
        <taxon>Fungi incertae sedis</taxon>
        <taxon>Mucoromycota</taxon>
        <taxon>Glomeromycotina</taxon>
        <taxon>Glomeromycetes</taxon>
        <taxon>Diversisporales</taxon>
        <taxon>Gigasporaceae</taxon>
        <taxon>Racocetra</taxon>
    </lineage>
</organism>
<reference evidence="1" key="1">
    <citation type="submission" date="2021-06" db="EMBL/GenBank/DDBJ databases">
        <authorList>
            <person name="Kallberg Y."/>
            <person name="Tangrot J."/>
            <person name="Rosling A."/>
        </authorList>
    </citation>
    <scope>NUCLEOTIDE SEQUENCE</scope>
    <source>
        <strain evidence="1">MA461A</strain>
    </source>
</reference>
<feature type="non-terminal residue" evidence="1">
    <location>
        <position position="1"/>
    </location>
</feature>
<protein>
    <submittedName>
        <fullName evidence="1">15761_t:CDS:1</fullName>
    </submittedName>
</protein>
<evidence type="ECO:0000313" key="1">
    <source>
        <dbReference type="EMBL" id="CAG8765986.1"/>
    </source>
</evidence>
<proteinExistence type="predicted"/>
<sequence>IAIDPNYKNLEFESAMLNCQDCLRLEYDQITIAQQNITNKNKVDQYLMIKSIEPLDNSL</sequence>
<accession>A0ACA9QVE8</accession>
<evidence type="ECO:0000313" key="2">
    <source>
        <dbReference type="Proteomes" id="UP000789920"/>
    </source>
</evidence>
<dbReference type="Proteomes" id="UP000789920">
    <property type="component" value="Unassembled WGS sequence"/>
</dbReference>